<gene>
    <name evidence="5" type="ORF">AW736_08295</name>
    <name evidence="6" type="ORF">AW736_26610</name>
</gene>
<dbReference type="Proteomes" id="UP000078486">
    <property type="component" value="Unassembled WGS sequence"/>
</dbReference>
<dbReference type="SMART" id="SM00342">
    <property type="entry name" value="HTH_ARAC"/>
    <property type="match status" value="1"/>
</dbReference>
<dbReference type="InterPro" id="IPR018062">
    <property type="entry name" value="HTH_AraC-typ_CS"/>
</dbReference>
<feature type="domain" description="HTH araC/xylS-type" evidence="4">
    <location>
        <begin position="42"/>
        <end position="140"/>
    </location>
</feature>
<keyword evidence="7" id="KW-1185">Reference proteome</keyword>
<comment type="caution">
    <text evidence="6">The sequence shown here is derived from an EMBL/GenBank/DDBJ whole genome shotgun (WGS) entry which is preliminary data.</text>
</comment>
<organism evidence="6 7">
    <name type="scientific">Termitidicoccus mucosus</name>
    <dbReference type="NCBI Taxonomy" id="1184151"/>
    <lineage>
        <taxon>Bacteria</taxon>
        <taxon>Pseudomonadati</taxon>
        <taxon>Verrucomicrobiota</taxon>
        <taxon>Opitutia</taxon>
        <taxon>Opitutales</taxon>
        <taxon>Opitutaceae</taxon>
        <taxon>Termitidicoccus</taxon>
    </lineage>
</organism>
<dbReference type="PANTHER" id="PTHR46796">
    <property type="entry name" value="HTH-TYPE TRANSCRIPTIONAL ACTIVATOR RHAS-RELATED"/>
    <property type="match status" value="1"/>
</dbReference>
<sequence>MDAFDHVAALGHCLAARVLLVLAERHKPRTAAKRQLGDATLHRVTDYIEAHLGEKITLAMLAREARLSPNHFSVLFKATLGVTPEQYVLRARLLRAKALIETGSYTVNQVAYMTGFSDHSHLTVQFKRQFGVPPRAYLPRIRTT</sequence>
<evidence type="ECO:0000259" key="4">
    <source>
        <dbReference type="PROSITE" id="PS01124"/>
    </source>
</evidence>
<accession>A0A178IPK2</accession>
<reference evidence="6 7" key="1">
    <citation type="submission" date="2016-01" db="EMBL/GenBank/DDBJ databases">
        <title>High potential of lignocellulose degradation of a new Verrucomicrobia species.</title>
        <authorList>
            <person name="Wang Y."/>
            <person name="Shi Y."/>
            <person name="Qiu Z."/>
            <person name="Liu S."/>
            <person name="Yang H."/>
        </authorList>
    </citation>
    <scope>NUCLEOTIDE SEQUENCE [LARGE SCALE GENOMIC DNA]</scope>
    <source>
        <strain evidence="6 7">TSB47</strain>
    </source>
</reference>
<dbReference type="Pfam" id="PF12833">
    <property type="entry name" value="HTH_18"/>
    <property type="match status" value="1"/>
</dbReference>
<evidence type="ECO:0000256" key="3">
    <source>
        <dbReference type="ARBA" id="ARBA00023163"/>
    </source>
</evidence>
<dbReference type="InterPro" id="IPR018060">
    <property type="entry name" value="HTH_AraC"/>
</dbReference>
<dbReference type="EMBL" id="LRRQ01000007">
    <property type="protein sequence ID" value="OAM91834.1"/>
    <property type="molecule type" value="Genomic_DNA"/>
</dbReference>
<evidence type="ECO:0000256" key="1">
    <source>
        <dbReference type="ARBA" id="ARBA00023015"/>
    </source>
</evidence>
<dbReference type="GO" id="GO:0043565">
    <property type="term" value="F:sequence-specific DNA binding"/>
    <property type="evidence" value="ECO:0007669"/>
    <property type="project" value="InterPro"/>
</dbReference>
<evidence type="ECO:0000313" key="7">
    <source>
        <dbReference type="Proteomes" id="UP000078486"/>
    </source>
</evidence>
<dbReference type="SUPFAM" id="SSF46689">
    <property type="entry name" value="Homeodomain-like"/>
    <property type="match status" value="2"/>
</dbReference>
<dbReference type="Gene3D" id="1.10.10.60">
    <property type="entry name" value="Homeodomain-like"/>
    <property type="match status" value="2"/>
</dbReference>
<dbReference type="STRING" id="1184151.AW736_08295"/>
<evidence type="ECO:0000313" key="6">
    <source>
        <dbReference type="EMBL" id="OAM91834.1"/>
    </source>
</evidence>
<dbReference type="GO" id="GO:0003700">
    <property type="term" value="F:DNA-binding transcription factor activity"/>
    <property type="evidence" value="ECO:0007669"/>
    <property type="project" value="InterPro"/>
</dbReference>
<evidence type="ECO:0000256" key="2">
    <source>
        <dbReference type="ARBA" id="ARBA00023125"/>
    </source>
</evidence>
<dbReference type="PROSITE" id="PS01124">
    <property type="entry name" value="HTH_ARAC_FAMILY_2"/>
    <property type="match status" value="1"/>
</dbReference>
<dbReference type="InterPro" id="IPR050204">
    <property type="entry name" value="AraC_XylS_family_regulators"/>
</dbReference>
<keyword evidence="1" id="KW-0805">Transcription regulation</keyword>
<proteinExistence type="predicted"/>
<dbReference type="PROSITE" id="PS00041">
    <property type="entry name" value="HTH_ARAC_FAMILY_1"/>
    <property type="match status" value="1"/>
</dbReference>
<protein>
    <recommendedName>
        <fullName evidence="4">HTH araC/xylS-type domain-containing protein</fullName>
    </recommendedName>
</protein>
<name>A0A178IPK2_9BACT</name>
<keyword evidence="2" id="KW-0238">DNA-binding</keyword>
<keyword evidence="3" id="KW-0804">Transcription</keyword>
<evidence type="ECO:0000313" key="5">
    <source>
        <dbReference type="EMBL" id="OAM90382.1"/>
    </source>
</evidence>
<dbReference type="AlphaFoldDB" id="A0A178IPK2"/>
<dbReference type="InterPro" id="IPR009057">
    <property type="entry name" value="Homeodomain-like_sf"/>
</dbReference>
<dbReference type="EMBL" id="LRRQ01000059">
    <property type="protein sequence ID" value="OAM90382.1"/>
    <property type="molecule type" value="Genomic_DNA"/>
</dbReference>